<dbReference type="PROSITE" id="PS50110">
    <property type="entry name" value="RESPONSE_REGULATORY"/>
    <property type="match status" value="1"/>
</dbReference>
<dbReference type="SUPFAM" id="SSF52172">
    <property type="entry name" value="CheY-like"/>
    <property type="match status" value="1"/>
</dbReference>
<organism evidence="8 9">
    <name type="scientific">Desulfobacca acetoxidans (strain ATCC 700848 / DSM 11109 / ASRB2)</name>
    <dbReference type="NCBI Taxonomy" id="880072"/>
    <lineage>
        <taxon>Bacteria</taxon>
        <taxon>Pseudomonadati</taxon>
        <taxon>Thermodesulfobacteriota</taxon>
        <taxon>Desulfobaccia</taxon>
        <taxon>Desulfobaccales</taxon>
        <taxon>Desulfobaccaceae</taxon>
        <taxon>Desulfobacca</taxon>
    </lineage>
</organism>
<proteinExistence type="predicted"/>
<dbReference type="PANTHER" id="PTHR32071:SF113">
    <property type="entry name" value="ALGINATE BIOSYNTHESIS TRANSCRIPTIONAL REGULATORY PROTEIN ALGB"/>
    <property type="match status" value="1"/>
</dbReference>
<dbReference type="RefSeq" id="WP_013707362.1">
    <property type="nucleotide sequence ID" value="NC_015388.1"/>
</dbReference>
<evidence type="ECO:0000256" key="3">
    <source>
        <dbReference type="ARBA" id="ARBA00023015"/>
    </source>
</evidence>
<evidence type="ECO:0000256" key="1">
    <source>
        <dbReference type="ARBA" id="ARBA00022741"/>
    </source>
</evidence>
<dbReference type="SMART" id="SM00382">
    <property type="entry name" value="AAA"/>
    <property type="match status" value="1"/>
</dbReference>
<dbReference type="Pfam" id="PF00072">
    <property type="entry name" value="Response_reg"/>
    <property type="match status" value="1"/>
</dbReference>
<evidence type="ECO:0000256" key="2">
    <source>
        <dbReference type="ARBA" id="ARBA00022840"/>
    </source>
</evidence>
<dbReference type="HOGENOM" id="CLU_000445_0_6_7"/>
<dbReference type="SUPFAM" id="SSF52540">
    <property type="entry name" value="P-loop containing nucleoside triphosphate hydrolases"/>
    <property type="match status" value="1"/>
</dbReference>
<dbReference type="Pfam" id="PF00158">
    <property type="entry name" value="Sigma54_activat"/>
    <property type="match status" value="1"/>
</dbReference>
<feature type="modified residue" description="4-aspartylphosphate" evidence="5">
    <location>
        <position position="52"/>
    </location>
</feature>
<dbReference type="GO" id="GO:0005524">
    <property type="term" value="F:ATP binding"/>
    <property type="evidence" value="ECO:0007669"/>
    <property type="project" value="UniProtKB-KW"/>
</dbReference>
<dbReference type="Gene3D" id="3.40.50.2300">
    <property type="match status" value="1"/>
</dbReference>
<reference evidence="9" key="2">
    <citation type="submission" date="2011-03" db="EMBL/GenBank/DDBJ databases">
        <title>The complete genome of Desulfobacca acetoxidans DSM 11109.</title>
        <authorList>
            <consortium name="US DOE Joint Genome Institute (JGI-PGF)"/>
            <person name="Lucas S."/>
            <person name="Copeland A."/>
            <person name="Lapidus A."/>
            <person name="Bruce D."/>
            <person name="Goodwin L."/>
            <person name="Pitluck S."/>
            <person name="Peters L."/>
            <person name="Kyrpides N."/>
            <person name="Mavromatis K."/>
            <person name="Ivanova N."/>
            <person name="Ovchinnikova G."/>
            <person name="Teshima H."/>
            <person name="Detter J.C."/>
            <person name="Han C."/>
            <person name="Land M."/>
            <person name="Hauser L."/>
            <person name="Markowitz V."/>
            <person name="Cheng J.-F."/>
            <person name="Hugenholtz P."/>
            <person name="Woyke T."/>
            <person name="Wu D."/>
            <person name="Spring S."/>
            <person name="Schueler E."/>
            <person name="Brambilla E."/>
            <person name="Klenk H.-P."/>
            <person name="Eisen J.A."/>
        </authorList>
    </citation>
    <scope>NUCLEOTIDE SEQUENCE [LARGE SCALE GENOMIC DNA]</scope>
    <source>
        <strain evidence="9">ATCC 700848 / DSM 11109 / ASRB2</strain>
    </source>
</reference>
<gene>
    <name evidence="8" type="ordered locus">Desac_2432</name>
</gene>
<name>F2NDH7_DESAR</name>
<evidence type="ECO:0000256" key="5">
    <source>
        <dbReference type="PROSITE-ProRule" id="PRU00169"/>
    </source>
</evidence>
<dbReference type="EMBL" id="CP002629">
    <property type="protein sequence ID" value="AEB10253.1"/>
    <property type="molecule type" value="Genomic_DNA"/>
</dbReference>
<dbReference type="GO" id="GO:0006355">
    <property type="term" value="P:regulation of DNA-templated transcription"/>
    <property type="evidence" value="ECO:0007669"/>
    <property type="project" value="InterPro"/>
</dbReference>
<dbReference type="eggNOG" id="COG2204">
    <property type="taxonomic scope" value="Bacteria"/>
</dbReference>
<dbReference type="FunFam" id="3.40.50.300:FF:000006">
    <property type="entry name" value="DNA-binding transcriptional regulator NtrC"/>
    <property type="match status" value="1"/>
</dbReference>
<evidence type="ECO:0000313" key="8">
    <source>
        <dbReference type="EMBL" id="AEB10253.1"/>
    </source>
</evidence>
<dbReference type="GO" id="GO:0000160">
    <property type="term" value="P:phosphorelay signal transduction system"/>
    <property type="evidence" value="ECO:0007669"/>
    <property type="project" value="InterPro"/>
</dbReference>
<dbReference type="Proteomes" id="UP000000483">
    <property type="component" value="Chromosome"/>
</dbReference>
<evidence type="ECO:0000313" key="9">
    <source>
        <dbReference type="Proteomes" id="UP000000483"/>
    </source>
</evidence>
<dbReference type="InterPro" id="IPR002078">
    <property type="entry name" value="Sigma_54_int"/>
</dbReference>
<dbReference type="SMART" id="SM00448">
    <property type="entry name" value="REC"/>
    <property type="match status" value="1"/>
</dbReference>
<dbReference type="OrthoDB" id="9814761at2"/>
<dbReference type="InterPro" id="IPR003593">
    <property type="entry name" value="AAA+_ATPase"/>
</dbReference>
<dbReference type="InterPro" id="IPR058031">
    <property type="entry name" value="AAA_lid_NorR"/>
</dbReference>
<protein>
    <submittedName>
        <fullName evidence="8">Two component, sigma54 specific, transcriptional regulator, Fis family</fullName>
    </submittedName>
</protein>
<keyword evidence="4" id="KW-0804">Transcription</keyword>
<dbReference type="PRINTS" id="PR01590">
    <property type="entry name" value="HTHFIS"/>
</dbReference>
<evidence type="ECO:0000259" key="6">
    <source>
        <dbReference type="PROSITE" id="PS50045"/>
    </source>
</evidence>
<keyword evidence="5" id="KW-0597">Phosphoprotein</keyword>
<keyword evidence="1" id="KW-0547">Nucleotide-binding</keyword>
<dbReference type="Pfam" id="PF02954">
    <property type="entry name" value="HTH_8"/>
    <property type="match status" value="1"/>
</dbReference>
<dbReference type="Gene3D" id="3.40.50.300">
    <property type="entry name" value="P-loop containing nucleotide triphosphate hydrolases"/>
    <property type="match status" value="1"/>
</dbReference>
<dbReference type="Pfam" id="PF25601">
    <property type="entry name" value="AAA_lid_14"/>
    <property type="match status" value="1"/>
</dbReference>
<dbReference type="InterPro" id="IPR027417">
    <property type="entry name" value="P-loop_NTPase"/>
</dbReference>
<feature type="domain" description="Response regulatory" evidence="7">
    <location>
        <begin position="3"/>
        <end position="117"/>
    </location>
</feature>
<dbReference type="PROSITE" id="PS00688">
    <property type="entry name" value="SIGMA54_INTERACT_3"/>
    <property type="match status" value="1"/>
</dbReference>
<dbReference type="InterPro" id="IPR025944">
    <property type="entry name" value="Sigma_54_int_dom_CS"/>
</dbReference>
<dbReference type="KEGG" id="dao:Desac_2432"/>
<feature type="domain" description="Sigma-54 factor interaction" evidence="6">
    <location>
        <begin position="146"/>
        <end position="375"/>
    </location>
</feature>
<keyword evidence="3" id="KW-0805">Transcription regulation</keyword>
<dbReference type="CDD" id="cd00156">
    <property type="entry name" value="REC"/>
    <property type="match status" value="1"/>
</dbReference>
<reference evidence="8 9" key="1">
    <citation type="journal article" date="2011" name="Stand. Genomic Sci.">
        <title>Complete genome sequence of the acetate-degrading sulfate reducer Desulfobacca acetoxidans type strain (ASRB2).</title>
        <authorList>
            <person name="Goker M."/>
            <person name="Teshima H."/>
            <person name="Lapidus A."/>
            <person name="Nolan M."/>
            <person name="Lucas S."/>
            <person name="Hammon N."/>
            <person name="Deshpande S."/>
            <person name="Cheng J.F."/>
            <person name="Tapia R."/>
            <person name="Han C."/>
            <person name="Goodwin L."/>
            <person name="Pitluck S."/>
            <person name="Huntemann M."/>
            <person name="Liolios K."/>
            <person name="Ivanova N."/>
            <person name="Pagani I."/>
            <person name="Mavromatis K."/>
            <person name="Ovchinikova G."/>
            <person name="Pati A."/>
            <person name="Chen A."/>
            <person name="Palaniappan K."/>
            <person name="Land M."/>
            <person name="Hauser L."/>
            <person name="Brambilla E.M."/>
            <person name="Rohde M."/>
            <person name="Spring S."/>
            <person name="Detter J.C."/>
            <person name="Woyke T."/>
            <person name="Bristow J."/>
            <person name="Eisen J.A."/>
            <person name="Markowitz V."/>
            <person name="Hugenholtz P."/>
            <person name="Kyrpides N.C."/>
            <person name="Klenk H.P."/>
        </authorList>
    </citation>
    <scope>NUCLEOTIDE SEQUENCE [LARGE SCALE GENOMIC DNA]</scope>
    <source>
        <strain evidence="9">ATCC 700848 / DSM 11109 / ASRB2</strain>
    </source>
</reference>
<dbReference type="InterPro" id="IPR025662">
    <property type="entry name" value="Sigma_54_int_dom_ATP-bd_1"/>
</dbReference>
<dbReference type="CDD" id="cd00009">
    <property type="entry name" value="AAA"/>
    <property type="match status" value="1"/>
</dbReference>
<dbReference type="PROSITE" id="PS50045">
    <property type="entry name" value="SIGMA54_INTERACT_4"/>
    <property type="match status" value="1"/>
</dbReference>
<dbReference type="SUPFAM" id="SSF46689">
    <property type="entry name" value="Homeodomain-like"/>
    <property type="match status" value="1"/>
</dbReference>
<dbReference type="PROSITE" id="PS00675">
    <property type="entry name" value="SIGMA54_INTERACT_1"/>
    <property type="match status" value="1"/>
</dbReference>
<dbReference type="GO" id="GO:0043565">
    <property type="term" value="F:sequence-specific DNA binding"/>
    <property type="evidence" value="ECO:0007669"/>
    <property type="project" value="InterPro"/>
</dbReference>
<dbReference type="PANTHER" id="PTHR32071">
    <property type="entry name" value="TRANSCRIPTIONAL REGULATORY PROTEIN"/>
    <property type="match status" value="1"/>
</dbReference>
<dbReference type="Gene3D" id="1.10.10.60">
    <property type="entry name" value="Homeodomain-like"/>
    <property type="match status" value="1"/>
</dbReference>
<keyword evidence="2" id="KW-0067">ATP-binding</keyword>
<accession>F2NDH7</accession>
<dbReference type="STRING" id="880072.Desac_2432"/>
<evidence type="ECO:0000256" key="4">
    <source>
        <dbReference type="ARBA" id="ARBA00023163"/>
    </source>
</evidence>
<sequence>MENILIVDDDEGLIHFLHRFFVRQGYGVCACSSGQAALERIAGEQFDLILLDYKMPGLNGLDTLREVRRLQVKTPVIIMTAYGTTDTAIEAMKLGAYDYLLKPFDREELQRIAADALEVNRLMKEGVSFPGHVCQPAAPDRGPIKIVGNHRRMQEVYKLIGQVADKDVTILITGESGTGKELVARAIYHHSHRKDKPFLAINCAAIPEMLLESELFGYERGAFTGAARTHIGKFERCQDGTLFFDEIGDMSLSIQAKVLRVLQYGEFERLGGNENLKVNVRIIAATNKNLEREVEQGRFREDLYWRLKVISIHLPPLRERPEDIPLLVEYFVSRFSEEYQTPIRYVAPAAIEKLTSYAWPGNVRELENCLRRAVLLSLGDVILEEHLKLQSDQPELRGAGQEQLLATIDRKLEELIPEILRFSSEKTYANVIDLVEKTLIAKVLQQCGYNQVKASKMLGISRNTLRHRMKKFHLATD</sequence>
<dbReference type="AlphaFoldDB" id="F2NDH7"/>
<dbReference type="InterPro" id="IPR009057">
    <property type="entry name" value="Homeodomain-like_sf"/>
</dbReference>
<keyword evidence="9" id="KW-1185">Reference proteome</keyword>
<evidence type="ECO:0000259" key="7">
    <source>
        <dbReference type="PROSITE" id="PS50110"/>
    </source>
</evidence>
<dbReference type="InterPro" id="IPR011006">
    <property type="entry name" value="CheY-like_superfamily"/>
</dbReference>
<dbReference type="InterPro" id="IPR002197">
    <property type="entry name" value="HTH_Fis"/>
</dbReference>
<dbReference type="Gene3D" id="1.10.8.60">
    <property type="match status" value="1"/>
</dbReference>
<dbReference type="InterPro" id="IPR001789">
    <property type="entry name" value="Sig_transdc_resp-reg_receiver"/>
</dbReference>